<name>A0ABQ8JDT4_DERPT</name>
<proteinExistence type="predicted"/>
<reference evidence="1 2" key="1">
    <citation type="journal article" date="2018" name="J. Allergy Clin. Immunol.">
        <title>High-quality assembly of Dermatophagoides pteronyssinus genome and transcriptome reveals a wide range of novel allergens.</title>
        <authorList>
            <person name="Liu X.Y."/>
            <person name="Yang K.Y."/>
            <person name="Wang M.Q."/>
            <person name="Kwok J.S."/>
            <person name="Zeng X."/>
            <person name="Yang Z."/>
            <person name="Xiao X.J."/>
            <person name="Lau C.P."/>
            <person name="Li Y."/>
            <person name="Huang Z.M."/>
            <person name="Ba J.G."/>
            <person name="Yim A.K."/>
            <person name="Ouyang C.Y."/>
            <person name="Ngai S.M."/>
            <person name="Chan T.F."/>
            <person name="Leung E.L."/>
            <person name="Liu L."/>
            <person name="Liu Z.G."/>
            <person name="Tsui S.K."/>
        </authorList>
    </citation>
    <scope>NUCLEOTIDE SEQUENCE [LARGE SCALE GENOMIC DNA]</scope>
    <source>
        <strain evidence="1">Derp</strain>
    </source>
</reference>
<sequence length="96" mass="10832">MTLEELKNSNQIIYRIINVDVFDDDDDDSGRIAVCIDSLLVDNIESEDVADQIGEFDLSLSLFELHKESSPLVVKLAARFFIISSSKLQSEPQKNK</sequence>
<dbReference type="EMBL" id="NJHN03000047">
    <property type="protein sequence ID" value="KAH9420764.1"/>
    <property type="molecule type" value="Genomic_DNA"/>
</dbReference>
<reference evidence="1 2" key="2">
    <citation type="journal article" date="2022" name="Mol. Biol. Evol.">
        <title>Comparative Genomics Reveals Insights into the Divergent Evolution of Astigmatic Mites and Household Pest Adaptations.</title>
        <authorList>
            <person name="Xiong Q."/>
            <person name="Wan A.T."/>
            <person name="Liu X."/>
            <person name="Fung C.S."/>
            <person name="Xiao X."/>
            <person name="Malainual N."/>
            <person name="Hou J."/>
            <person name="Wang L."/>
            <person name="Wang M."/>
            <person name="Yang K.Y."/>
            <person name="Cui Y."/>
            <person name="Leung E.L."/>
            <person name="Nong W."/>
            <person name="Shin S.K."/>
            <person name="Au S.W."/>
            <person name="Jeong K.Y."/>
            <person name="Chew F.T."/>
            <person name="Hui J.H."/>
            <person name="Leung T.F."/>
            <person name="Tungtrongchitr A."/>
            <person name="Zhong N."/>
            <person name="Liu Z."/>
            <person name="Tsui S.K."/>
        </authorList>
    </citation>
    <scope>NUCLEOTIDE SEQUENCE [LARGE SCALE GENOMIC DNA]</scope>
    <source>
        <strain evidence="1">Derp</strain>
    </source>
</reference>
<protein>
    <submittedName>
        <fullName evidence="1">Uncharacterized protein</fullName>
    </submittedName>
</protein>
<organism evidence="1 2">
    <name type="scientific">Dermatophagoides pteronyssinus</name>
    <name type="common">European house dust mite</name>
    <dbReference type="NCBI Taxonomy" id="6956"/>
    <lineage>
        <taxon>Eukaryota</taxon>
        <taxon>Metazoa</taxon>
        <taxon>Ecdysozoa</taxon>
        <taxon>Arthropoda</taxon>
        <taxon>Chelicerata</taxon>
        <taxon>Arachnida</taxon>
        <taxon>Acari</taxon>
        <taxon>Acariformes</taxon>
        <taxon>Sarcoptiformes</taxon>
        <taxon>Astigmata</taxon>
        <taxon>Psoroptidia</taxon>
        <taxon>Analgoidea</taxon>
        <taxon>Pyroglyphidae</taxon>
        <taxon>Dermatophagoidinae</taxon>
        <taxon>Dermatophagoides</taxon>
    </lineage>
</organism>
<accession>A0ABQ8JDT4</accession>
<evidence type="ECO:0000313" key="1">
    <source>
        <dbReference type="EMBL" id="KAH9420764.1"/>
    </source>
</evidence>
<keyword evidence="2" id="KW-1185">Reference proteome</keyword>
<dbReference type="Proteomes" id="UP000887458">
    <property type="component" value="Unassembled WGS sequence"/>
</dbReference>
<comment type="caution">
    <text evidence="1">The sequence shown here is derived from an EMBL/GenBank/DDBJ whole genome shotgun (WGS) entry which is preliminary data.</text>
</comment>
<evidence type="ECO:0000313" key="2">
    <source>
        <dbReference type="Proteomes" id="UP000887458"/>
    </source>
</evidence>
<gene>
    <name evidence="1" type="ORF">DERP_001195</name>
</gene>